<dbReference type="RefSeq" id="WP_262591320.1">
    <property type="nucleotide sequence ID" value="NZ_JAOQJQ010000006.1"/>
</dbReference>
<evidence type="ECO:0000256" key="5">
    <source>
        <dbReference type="ARBA" id="ARBA00022679"/>
    </source>
</evidence>
<dbReference type="Pfam" id="PF02518">
    <property type="entry name" value="HATPase_c"/>
    <property type="match status" value="1"/>
</dbReference>
<evidence type="ECO:0000256" key="11">
    <source>
        <dbReference type="SAM" id="Phobius"/>
    </source>
</evidence>
<dbReference type="PANTHER" id="PTHR45453">
    <property type="entry name" value="PHOSPHATE REGULON SENSOR PROTEIN PHOR"/>
    <property type="match status" value="1"/>
</dbReference>
<keyword evidence="9" id="KW-0902">Two-component regulatory system</keyword>
<evidence type="ECO:0000313" key="14">
    <source>
        <dbReference type="Proteomes" id="UP001652442"/>
    </source>
</evidence>
<evidence type="ECO:0000259" key="12">
    <source>
        <dbReference type="PROSITE" id="PS50109"/>
    </source>
</evidence>
<evidence type="ECO:0000256" key="9">
    <source>
        <dbReference type="ARBA" id="ARBA00023012"/>
    </source>
</evidence>
<keyword evidence="8 11" id="KW-1133">Transmembrane helix</keyword>
<keyword evidence="4" id="KW-1003">Cell membrane</keyword>
<feature type="domain" description="Histidine kinase" evidence="12">
    <location>
        <begin position="115"/>
        <end position="321"/>
    </location>
</feature>
<evidence type="ECO:0000256" key="6">
    <source>
        <dbReference type="ARBA" id="ARBA00022692"/>
    </source>
</evidence>
<comment type="subcellular location">
    <subcellularLocation>
        <location evidence="2">Cell membrane</location>
        <topology evidence="2">Multi-pass membrane protein</topology>
    </subcellularLocation>
</comment>
<comment type="caution">
    <text evidence="13">The sequence shown here is derived from an EMBL/GenBank/DDBJ whole genome shotgun (WGS) entry which is preliminary data.</text>
</comment>
<dbReference type="Gene3D" id="3.30.565.10">
    <property type="entry name" value="Histidine kinase-like ATPase, C-terminal domain"/>
    <property type="match status" value="1"/>
</dbReference>
<keyword evidence="5" id="KW-0808">Transferase</keyword>
<evidence type="ECO:0000313" key="13">
    <source>
        <dbReference type="EMBL" id="MCU6763297.1"/>
    </source>
</evidence>
<keyword evidence="10 11" id="KW-0472">Membrane</keyword>
<dbReference type="PRINTS" id="PR00344">
    <property type="entry name" value="BCTRLSENSOR"/>
</dbReference>
<sequence length="326" mass="37767">MILLFQAACMAGCFAFFYLLGLEKNQSILFLIAWCCVLAVWMAVDYIRRKTYWNQVSGLLEELEKPYLLSELMPKSFRLEDRLYHQILRKSNKSVIDAVHELENSQKEYKDFIENWIHEVKVPLTSMYLICGTKKDEEMKKIKVCLEQLENDVEKALFYARSDTVSQDYMIREIDLYQTAVKVIQRGSSWLIQNHAQIDVEQVTDTVYSDDKWVGFILNQLLINAVKYKKDDGCQIRLYTQRQKNETVLSVWDQGMGIKDSEIHRIFDKGFTGSHGRMQAAATGIGLYLCRKLCRRLGIGISAESKEGEYTCISLHFPDGSSHFGE</sequence>
<dbReference type="PROSITE" id="PS50109">
    <property type="entry name" value="HIS_KIN"/>
    <property type="match status" value="1"/>
</dbReference>
<feature type="transmembrane region" description="Helical" evidence="11">
    <location>
        <begin position="25"/>
        <end position="44"/>
    </location>
</feature>
<name>A0ABT2TM43_9FIRM</name>
<keyword evidence="6 11" id="KW-0812">Transmembrane</keyword>
<evidence type="ECO:0000256" key="8">
    <source>
        <dbReference type="ARBA" id="ARBA00022989"/>
    </source>
</evidence>
<evidence type="ECO:0000256" key="1">
    <source>
        <dbReference type="ARBA" id="ARBA00000085"/>
    </source>
</evidence>
<dbReference type="PANTHER" id="PTHR45453:SF2">
    <property type="entry name" value="HISTIDINE KINASE"/>
    <property type="match status" value="1"/>
</dbReference>
<protein>
    <recommendedName>
        <fullName evidence="3">histidine kinase</fullName>
        <ecNumber evidence="3">2.7.13.3</ecNumber>
    </recommendedName>
</protein>
<organism evidence="13 14">
    <name type="scientific">Brotonthovivens ammoniilytica</name>
    <dbReference type="NCBI Taxonomy" id="2981725"/>
    <lineage>
        <taxon>Bacteria</taxon>
        <taxon>Bacillati</taxon>
        <taxon>Bacillota</taxon>
        <taxon>Clostridia</taxon>
        <taxon>Lachnospirales</taxon>
        <taxon>Lachnospiraceae</taxon>
        <taxon>Brotonthovivens</taxon>
    </lineage>
</organism>
<dbReference type="InterPro" id="IPR003594">
    <property type="entry name" value="HATPase_dom"/>
</dbReference>
<reference evidence="13 14" key="1">
    <citation type="journal article" date="2021" name="ISME Commun">
        <title>Automated analysis of genomic sequences facilitates high-throughput and comprehensive description of bacteria.</title>
        <authorList>
            <person name="Hitch T.C.A."/>
        </authorList>
    </citation>
    <scope>NUCLEOTIDE SEQUENCE [LARGE SCALE GENOMIC DNA]</scope>
    <source>
        <strain evidence="13 14">Sanger_109</strain>
    </source>
</reference>
<dbReference type="InterPro" id="IPR036890">
    <property type="entry name" value="HATPase_C_sf"/>
</dbReference>
<proteinExistence type="predicted"/>
<dbReference type="InterPro" id="IPR050351">
    <property type="entry name" value="BphY/WalK/GraS-like"/>
</dbReference>
<dbReference type="EMBL" id="JAOQJQ010000006">
    <property type="protein sequence ID" value="MCU6763297.1"/>
    <property type="molecule type" value="Genomic_DNA"/>
</dbReference>
<dbReference type="SMART" id="SM00387">
    <property type="entry name" value="HATPase_c"/>
    <property type="match status" value="1"/>
</dbReference>
<evidence type="ECO:0000256" key="7">
    <source>
        <dbReference type="ARBA" id="ARBA00022777"/>
    </source>
</evidence>
<dbReference type="InterPro" id="IPR005467">
    <property type="entry name" value="His_kinase_dom"/>
</dbReference>
<dbReference type="Proteomes" id="UP001652442">
    <property type="component" value="Unassembled WGS sequence"/>
</dbReference>
<comment type="catalytic activity">
    <reaction evidence="1">
        <text>ATP + protein L-histidine = ADP + protein N-phospho-L-histidine.</text>
        <dbReference type="EC" id="2.7.13.3"/>
    </reaction>
</comment>
<gene>
    <name evidence="13" type="ORF">OCV88_13340</name>
</gene>
<evidence type="ECO:0000256" key="2">
    <source>
        <dbReference type="ARBA" id="ARBA00004651"/>
    </source>
</evidence>
<dbReference type="EC" id="2.7.13.3" evidence="3"/>
<evidence type="ECO:0000256" key="10">
    <source>
        <dbReference type="ARBA" id="ARBA00023136"/>
    </source>
</evidence>
<dbReference type="InterPro" id="IPR004358">
    <property type="entry name" value="Sig_transdc_His_kin-like_C"/>
</dbReference>
<evidence type="ECO:0000256" key="3">
    <source>
        <dbReference type="ARBA" id="ARBA00012438"/>
    </source>
</evidence>
<dbReference type="SUPFAM" id="SSF55874">
    <property type="entry name" value="ATPase domain of HSP90 chaperone/DNA topoisomerase II/histidine kinase"/>
    <property type="match status" value="1"/>
</dbReference>
<dbReference type="GO" id="GO:0016301">
    <property type="term" value="F:kinase activity"/>
    <property type="evidence" value="ECO:0007669"/>
    <property type="project" value="UniProtKB-KW"/>
</dbReference>
<keyword evidence="14" id="KW-1185">Reference proteome</keyword>
<keyword evidence="7 13" id="KW-0418">Kinase</keyword>
<accession>A0ABT2TM43</accession>
<evidence type="ECO:0000256" key="4">
    <source>
        <dbReference type="ARBA" id="ARBA00022475"/>
    </source>
</evidence>